<dbReference type="PANTHER" id="PTHR13457:SF1">
    <property type="entry name" value="HEAT REPEAT-CONTAINING PROTEIN 1"/>
    <property type="match status" value="1"/>
</dbReference>
<dbReference type="GO" id="GO:0045943">
    <property type="term" value="P:positive regulation of transcription by RNA polymerase I"/>
    <property type="evidence" value="ECO:0007669"/>
    <property type="project" value="TreeGrafter"/>
</dbReference>
<organism evidence="1 2">
    <name type="scientific">Ostreococcus lucimarinus (strain CCE9901)</name>
    <dbReference type="NCBI Taxonomy" id="436017"/>
    <lineage>
        <taxon>Eukaryota</taxon>
        <taxon>Viridiplantae</taxon>
        <taxon>Chlorophyta</taxon>
        <taxon>Mamiellophyceae</taxon>
        <taxon>Mamiellales</taxon>
        <taxon>Bathycoccaceae</taxon>
        <taxon>Ostreococcus</taxon>
    </lineage>
</organism>
<accession>A4S121</accession>
<proteinExistence type="predicted"/>
<dbReference type="STRING" id="436017.A4S121"/>
<dbReference type="AlphaFoldDB" id="A4S121"/>
<dbReference type="GeneID" id="5003340"/>
<evidence type="ECO:0000313" key="1">
    <source>
        <dbReference type="EMBL" id="ABO97579.1"/>
    </source>
</evidence>
<evidence type="ECO:0000313" key="2">
    <source>
        <dbReference type="Proteomes" id="UP000001568"/>
    </source>
</evidence>
<feature type="non-terminal residue" evidence="1">
    <location>
        <position position="1"/>
    </location>
</feature>
<name>A4S121_OSTLU</name>
<dbReference type="KEGG" id="olu:OSTLU_9955"/>
<protein>
    <submittedName>
        <fullName evidence="1">Uncharacterized protein</fullName>
    </submittedName>
</protein>
<reference evidence="1 2" key="1">
    <citation type="journal article" date="2007" name="Proc. Natl. Acad. Sci. U.S.A.">
        <title>The tiny eukaryote Ostreococcus provides genomic insights into the paradox of plankton speciation.</title>
        <authorList>
            <person name="Palenik B."/>
            <person name="Grimwood J."/>
            <person name="Aerts A."/>
            <person name="Rouze P."/>
            <person name="Salamov A."/>
            <person name="Putnam N."/>
            <person name="Dupont C."/>
            <person name="Jorgensen R."/>
            <person name="Derelle E."/>
            <person name="Rombauts S."/>
            <person name="Zhou K."/>
            <person name="Otillar R."/>
            <person name="Merchant S.S."/>
            <person name="Podell S."/>
            <person name="Gaasterland T."/>
            <person name="Napoli C."/>
            <person name="Gendler K."/>
            <person name="Manuell A."/>
            <person name="Tai V."/>
            <person name="Vallon O."/>
            <person name="Piganeau G."/>
            <person name="Jancek S."/>
            <person name="Heijde M."/>
            <person name="Jabbari K."/>
            <person name="Bowler C."/>
            <person name="Lohr M."/>
            <person name="Robbens S."/>
            <person name="Werner G."/>
            <person name="Dubchak I."/>
            <person name="Pazour G.J."/>
            <person name="Ren Q."/>
            <person name="Paulsen I."/>
            <person name="Delwiche C."/>
            <person name="Schmutz J."/>
            <person name="Rokhsar D."/>
            <person name="Van de Peer Y."/>
            <person name="Moreau H."/>
            <person name="Grigoriev I.V."/>
        </authorList>
    </citation>
    <scope>NUCLEOTIDE SEQUENCE [LARGE SCALE GENOMIC DNA]</scope>
    <source>
        <strain evidence="1 2">CCE9901</strain>
    </source>
</reference>
<dbReference type="Gramene" id="ABO97579">
    <property type="protein sequence ID" value="ABO97579"/>
    <property type="gene ID" value="OSTLU_9955"/>
</dbReference>
<dbReference type="HOGENOM" id="CLU_2968005_0_0_1"/>
<keyword evidence="2" id="KW-1185">Reference proteome</keyword>
<feature type="non-terminal residue" evidence="1">
    <location>
        <position position="59"/>
    </location>
</feature>
<dbReference type="OrthoDB" id="31183at2759"/>
<dbReference type="GO" id="GO:0032040">
    <property type="term" value="C:small-subunit processome"/>
    <property type="evidence" value="ECO:0007669"/>
    <property type="project" value="TreeGrafter"/>
</dbReference>
<dbReference type="RefSeq" id="XP_001419286.1">
    <property type="nucleotide sequence ID" value="XM_001419249.1"/>
</dbReference>
<dbReference type="PANTHER" id="PTHR13457">
    <property type="entry name" value="BAP28"/>
    <property type="match status" value="1"/>
</dbReference>
<sequence length="59" mass="6718">VLSIMTIEQIVDKLQEEYLQLLPEAIPFLGELCEDMEPEIENLSRALTKKLSKLSGEDL</sequence>
<dbReference type="Proteomes" id="UP000001568">
    <property type="component" value="Chromosome 8"/>
</dbReference>
<dbReference type="GO" id="GO:0034455">
    <property type="term" value="C:t-UTP complex"/>
    <property type="evidence" value="ECO:0007669"/>
    <property type="project" value="TreeGrafter"/>
</dbReference>
<gene>
    <name evidence="1" type="ORF">OSTLU_9955</name>
</gene>
<dbReference type="EMBL" id="CP000588">
    <property type="protein sequence ID" value="ABO97579.1"/>
    <property type="molecule type" value="Genomic_DNA"/>
</dbReference>
<dbReference type="GO" id="GO:0030686">
    <property type="term" value="C:90S preribosome"/>
    <property type="evidence" value="ECO:0007669"/>
    <property type="project" value="TreeGrafter"/>
</dbReference>
<dbReference type="GO" id="GO:0000462">
    <property type="term" value="P:maturation of SSU-rRNA from tricistronic rRNA transcript (SSU-rRNA, 5.8S rRNA, LSU-rRNA)"/>
    <property type="evidence" value="ECO:0007669"/>
    <property type="project" value="TreeGrafter"/>
</dbReference>
<dbReference type="InterPro" id="IPR040191">
    <property type="entry name" value="UTP10"/>
</dbReference>
<dbReference type="GO" id="GO:0030515">
    <property type="term" value="F:snoRNA binding"/>
    <property type="evidence" value="ECO:0007669"/>
    <property type="project" value="TreeGrafter"/>
</dbReference>
<dbReference type="OMA" id="GELCEDM"/>